<evidence type="ECO:0000256" key="1">
    <source>
        <dbReference type="SAM" id="MobiDB-lite"/>
    </source>
</evidence>
<dbReference type="AlphaFoldDB" id="A0A319BXI9"/>
<feature type="region of interest" description="Disordered" evidence="1">
    <location>
        <begin position="488"/>
        <end position="521"/>
    </location>
</feature>
<accession>A0A319BXI9</accession>
<dbReference type="Proteomes" id="UP000248340">
    <property type="component" value="Unassembled WGS sequence"/>
</dbReference>
<feature type="compositionally biased region" description="Polar residues" evidence="1">
    <location>
        <begin position="267"/>
        <end position="278"/>
    </location>
</feature>
<dbReference type="EMBL" id="KZ821762">
    <property type="protein sequence ID" value="PYH76269.1"/>
    <property type="molecule type" value="Genomic_DNA"/>
</dbReference>
<dbReference type="VEuPathDB" id="FungiDB:BO82DRAFT_209565"/>
<feature type="region of interest" description="Disordered" evidence="1">
    <location>
        <begin position="266"/>
        <end position="411"/>
    </location>
</feature>
<evidence type="ECO:0000313" key="2">
    <source>
        <dbReference type="EMBL" id="PYH76269.1"/>
    </source>
</evidence>
<feature type="region of interest" description="Disordered" evidence="1">
    <location>
        <begin position="162"/>
        <end position="215"/>
    </location>
</feature>
<feature type="compositionally biased region" description="Polar residues" evidence="1">
    <location>
        <begin position="396"/>
        <end position="405"/>
    </location>
</feature>
<name>A0A319BXI9_9EURO</name>
<reference evidence="2 3" key="1">
    <citation type="submission" date="2016-12" db="EMBL/GenBank/DDBJ databases">
        <title>The genomes of Aspergillus section Nigri reveals drivers in fungal speciation.</title>
        <authorList>
            <consortium name="DOE Joint Genome Institute"/>
            <person name="Vesth T.C."/>
            <person name="Nybo J."/>
            <person name="Theobald S."/>
            <person name="Brandl J."/>
            <person name="Frisvad J.C."/>
            <person name="Nielsen K.F."/>
            <person name="Lyhne E.K."/>
            <person name="Kogle M.E."/>
            <person name="Kuo A."/>
            <person name="Riley R."/>
            <person name="Clum A."/>
            <person name="Nolan M."/>
            <person name="Lipzen A."/>
            <person name="Salamov A."/>
            <person name="Henrissat B."/>
            <person name="Wiebenga A."/>
            <person name="De Vries R.P."/>
            <person name="Grigoriev I.V."/>
            <person name="Mortensen U.H."/>
            <person name="Andersen M.R."/>
            <person name="Baker S.E."/>
        </authorList>
    </citation>
    <scope>NUCLEOTIDE SEQUENCE [LARGE SCALE GENOMIC DNA]</scope>
    <source>
        <strain evidence="2 3">CBS 121591</strain>
    </source>
</reference>
<dbReference type="PROSITE" id="PS51257">
    <property type="entry name" value="PROKAR_LIPOPROTEIN"/>
    <property type="match status" value="1"/>
</dbReference>
<evidence type="ECO:0000313" key="3">
    <source>
        <dbReference type="Proteomes" id="UP000248340"/>
    </source>
</evidence>
<feature type="compositionally biased region" description="Low complexity" evidence="1">
    <location>
        <begin position="235"/>
        <end position="253"/>
    </location>
</feature>
<dbReference type="RefSeq" id="XP_025486469.1">
    <property type="nucleotide sequence ID" value="XM_025630672.1"/>
</dbReference>
<sequence length="540" mass="59279">MKQAIEQAGSMFTGWISSCSFCVHAENDDESYHHHQEAMQRKGAEREMKICHTQQPRLIPPMKPFVYDEAPTPPRPQPRTPSFPSWMLESKNRASISLKRKSTAAPPIRISAPSDFRRVSTFLPDADVAVADGLFSPLELSFNAPGRQLPALPHFEDFPLQTDRRSPISITRPPRAVALAGERSRPPQPTPRAQHRPSSSFQLPRKPVGSGSRRSSLAAHEYLGIGERQAATTTNNHNNHNSSSSKSSPFIPHFSSRISSAVAVVPGTNTDDQAPPRQSNNAAAAAATTTTTTTSSSSSKPPRTPPHPTNLQDRPLPCIPTPEEDDETSPSSRSTTSPNHPPRTPTDDRERTPSRSGRVTQWLFHTTSSNSTSSTSSSRPTTKNQSPALSPPTWLKQENQTQKGGSSPFRIRSRTLSGSTLASSITNLTGGVGMGFKGSSISSTSCPAPPAAAAIADTAKGILNKELGSPFIPRVAEDRSVYPTIFESESHHPQQRQQQRHSHHQDQHQHQHHRDQEEYEDLRQSQYYENYRHSAVGLAF</sequence>
<organism evidence="2 3">
    <name type="scientific">Aspergillus uvarum CBS 121591</name>
    <dbReference type="NCBI Taxonomy" id="1448315"/>
    <lineage>
        <taxon>Eukaryota</taxon>
        <taxon>Fungi</taxon>
        <taxon>Dikarya</taxon>
        <taxon>Ascomycota</taxon>
        <taxon>Pezizomycotina</taxon>
        <taxon>Eurotiomycetes</taxon>
        <taxon>Eurotiomycetidae</taxon>
        <taxon>Eurotiales</taxon>
        <taxon>Aspergillaceae</taxon>
        <taxon>Aspergillus</taxon>
        <taxon>Aspergillus subgen. Circumdati</taxon>
    </lineage>
</organism>
<dbReference type="STRING" id="1448315.A0A319BXI9"/>
<proteinExistence type="predicted"/>
<keyword evidence="3" id="KW-1185">Reference proteome</keyword>
<dbReference type="GeneID" id="37133413"/>
<dbReference type="OrthoDB" id="3595619at2759"/>
<feature type="compositionally biased region" description="Low complexity" evidence="1">
    <location>
        <begin position="279"/>
        <end position="299"/>
    </location>
</feature>
<gene>
    <name evidence="2" type="ORF">BO82DRAFT_209565</name>
</gene>
<protein>
    <submittedName>
        <fullName evidence="2">Uncharacterized protein</fullName>
    </submittedName>
</protein>
<feature type="compositionally biased region" description="Low complexity" evidence="1">
    <location>
        <begin position="366"/>
        <end position="382"/>
    </location>
</feature>
<feature type="region of interest" description="Disordered" evidence="1">
    <location>
        <begin position="232"/>
        <end position="253"/>
    </location>
</feature>
<feature type="compositionally biased region" description="Polar residues" evidence="1">
    <location>
        <begin position="354"/>
        <end position="365"/>
    </location>
</feature>
<feature type="compositionally biased region" description="Low complexity" evidence="1">
    <location>
        <begin position="329"/>
        <end position="338"/>
    </location>
</feature>